<evidence type="ECO:0008006" key="6">
    <source>
        <dbReference type="Google" id="ProtNLM"/>
    </source>
</evidence>
<dbReference type="InterPro" id="IPR007809">
    <property type="entry name" value="FlgN-like"/>
</dbReference>
<name>A0A2S5THU6_9GAMM</name>
<evidence type="ECO:0000256" key="3">
    <source>
        <dbReference type="ARBA" id="ARBA00022795"/>
    </source>
</evidence>
<evidence type="ECO:0000313" key="5">
    <source>
        <dbReference type="Proteomes" id="UP000238220"/>
    </source>
</evidence>
<protein>
    <recommendedName>
        <fullName evidence="6">Flagellar protein FlgN</fullName>
    </recommendedName>
</protein>
<dbReference type="EMBL" id="PSNW01000003">
    <property type="protein sequence ID" value="PPE74549.1"/>
    <property type="molecule type" value="Genomic_DNA"/>
</dbReference>
<proteinExistence type="inferred from homology"/>
<dbReference type="OrthoDB" id="5298520at2"/>
<keyword evidence="5" id="KW-1185">Reference proteome</keyword>
<comment type="similarity">
    <text evidence="2">Belongs to the FlgN family.</text>
</comment>
<dbReference type="InterPro" id="IPR036679">
    <property type="entry name" value="FlgN-like_sf"/>
</dbReference>
<dbReference type="Proteomes" id="UP000238220">
    <property type="component" value="Unassembled WGS sequence"/>
</dbReference>
<accession>A0A2S5THU6</accession>
<evidence type="ECO:0000313" key="4">
    <source>
        <dbReference type="EMBL" id="PPE74549.1"/>
    </source>
</evidence>
<evidence type="ECO:0000256" key="1">
    <source>
        <dbReference type="ARBA" id="ARBA00002397"/>
    </source>
</evidence>
<dbReference type="Pfam" id="PF05130">
    <property type="entry name" value="FlgN"/>
    <property type="match status" value="1"/>
</dbReference>
<dbReference type="SUPFAM" id="SSF140566">
    <property type="entry name" value="FlgN-like"/>
    <property type="match status" value="1"/>
</dbReference>
<reference evidence="4 5" key="1">
    <citation type="submission" date="2018-02" db="EMBL/GenBank/DDBJ databases">
        <title>Genome sequencing of Solimonas sp. HR-BB.</title>
        <authorList>
            <person name="Lee Y."/>
            <person name="Jeon C.O."/>
        </authorList>
    </citation>
    <scope>NUCLEOTIDE SEQUENCE [LARGE SCALE GENOMIC DNA]</scope>
    <source>
        <strain evidence="4 5">HR-BB</strain>
    </source>
</reference>
<organism evidence="4 5">
    <name type="scientific">Solimonas fluminis</name>
    <dbReference type="NCBI Taxonomy" id="2086571"/>
    <lineage>
        <taxon>Bacteria</taxon>
        <taxon>Pseudomonadati</taxon>
        <taxon>Pseudomonadota</taxon>
        <taxon>Gammaproteobacteria</taxon>
        <taxon>Nevskiales</taxon>
        <taxon>Nevskiaceae</taxon>
        <taxon>Solimonas</taxon>
    </lineage>
</organism>
<comment type="caution">
    <text evidence="4">The sequence shown here is derived from an EMBL/GenBank/DDBJ whole genome shotgun (WGS) entry which is preliminary data.</text>
</comment>
<dbReference type="AlphaFoldDB" id="A0A2S5THU6"/>
<dbReference type="GO" id="GO:0044780">
    <property type="term" value="P:bacterial-type flagellum assembly"/>
    <property type="evidence" value="ECO:0007669"/>
    <property type="project" value="InterPro"/>
</dbReference>
<dbReference type="Gene3D" id="1.20.58.300">
    <property type="entry name" value="FlgN-like"/>
    <property type="match status" value="1"/>
</dbReference>
<gene>
    <name evidence="4" type="ORF">C3942_07230</name>
</gene>
<comment type="function">
    <text evidence="1">Required for the efficient initiation of filament assembly.</text>
</comment>
<evidence type="ECO:0000256" key="2">
    <source>
        <dbReference type="ARBA" id="ARBA00007703"/>
    </source>
</evidence>
<sequence length="162" mass="17941">MGACQPMSHNPWAPQPLPLTENLRQQLEHTRQLLLTLESEKQALLADDADVLERVTAAKAGSAEILRRLGEPLLRLRAAQGPLKEHFARLPDAARLLADWDELQALAQRCQRANQENAMVLEVRHRQVRQTLANLRGDVPQQTYGRGGYGSVSLGGQRLGSA</sequence>
<keyword evidence="3" id="KW-1005">Bacterial flagellum biogenesis</keyword>